<feature type="domain" description="Methyltransferase" evidence="2">
    <location>
        <begin position="55"/>
        <end position="137"/>
    </location>
</feature>
<evidence type="ECO:0000256" key="1">
    <source>
        <dbReference type="SAM" id="Phobius"/>
    </source>
</evidence>
<dbReference type="SUPFAM" id="SSF53335">
    <property type="entry name" value="S-adenosyl-L-methionine-dependent methyltransferases"/>
    <property type="match status" value="1"/>
</dbReference>
<dbReference type="KEGG" id="ehx:EMIHUDRAFT_253031"/>
<dbReference type="Gene3D" id="3.40.50.150">
    <property type="entry name" value="Vaccinia Virus protein VP39"/>
    <property type="match status" value="1"/>
</dbReference>
<name>A0A0D3KDH3_EMIH1</name>
<keyword evidence="1" id="KW-0472">Membrane</keyword>
<sequence>MLLHAAATCSLTNKLLNEHSVGQYNRTIALLGNFGRRFPDNEAISQRSPSHMSRILSYGCGPGEEALALQQWYGSNVTVYCTDIKPGLVDAVARRNQPGIRAVNLSVASSMTFDLVTCFFVLFTRMSKIVFRSFLGDLLRLAPTAAVVGHRTGSWKHSRFNSSLIETEPGCCTSRFSTGLLCERLGAAREGCCASGSASLARLLCERLGVARELGVV</sequence>
<proteinExistence type="predicted"/>
<keyword evidence="1" id="KW-1133">Transmembrane helix</keyword>
<dbReference type="EnsemblProtists" id="EOD33808">
    <property type="protein sequence ID" value="EOD33808"/>
    <property type="gene ID" value="EMIHUDRAFT_253031"/>
</dbReference>
<dbReference type="HOGENOM" id="CLU_1274340_0_0_1"/>
<organism evidence="3 4">
    <name type="scientific">Emiliania huxleyi (strain CCMP1516)</name>
    <dbReference type="NCBI Taxonomy" id="280463"/>
    <lineage>
        <taxon>Eukaryota</taxon>
        <taxon>Haptista</taxon>
        <taxon>Haptophyta</taxon>
        <taxon>Prymnesiophyceae</taxon>
        <taxon>Isochrysidales</taxon>
        <taxon>Noelaerhabdaceae</taxon>
        <taxon>Emiliania</taxon>
    </lineage>
</organism>
<keyword evidence="1" id="KW-0812">Transmembrane</keyword>
<dbReference type="GeneID" id="17279079"/>
<accession>A0A0D3KDH3</accession>
<dbReference type="Pfam" id="PF13649">
    <property type="entry name" value="Methyltransf_25"/>
    <property type="match status" value="1"/>
</dbReference>
<reference evidence="4" key="1">
    <citation type="journal article" date="2013" name="Nature">
        <title>Pan genome of the phytoplankton Emiliania underpins its global distribution.</title>
        <authorList>
            <person name="Read B.A."/>
            <person name="Kegel J."/>
            <person name="Klute M.J."/>
            <person name="Kuo A."/>
            <person name="Lefebvre S.C."/>
            <person name="Maumus F."/>
            <person name="Mayer C."/>
            <person name="Miller J."/>
            <person name="Monier A."/>
            <person name="Salamov A."/>
            <person name="Young J."/>
            <person name="Aguilar M."/>
            <person name="Claverie J.M."/>
            <person name="Frickenhaus S."/>
            <person name="Gonzalez K."/>
            <person name="Herman E.K."/>
            <person name="Lin Y.C."/>
            <person name="Napier J."/>
            <person name="Ogata H."/>
            <person name="Sarno A.F."/>
            <person name="Shmutz J."/>
            <person name="Schroeder D."/>
            <person name="de Vargas C."/>
            <person name="Verret F."/>
            <person name="von Dassow P."/>
            <person name="Valentin K."/>
            <person name="Van de Peer Y."/>
            <person name="Wheeler G."/>
            <person name="Dacks J.B."/>
            <person name="Delwiche C.F."/>
            <person name="Dyhrman S.T."/>
            <person name="Glockner G."/>
            <person name="John U."/>
            <person name="Richards T."/>
            <person name="Worden A.Z."/>
            <person name="Zhang X."/>
            <person name="Grigoriev I.V."/>
            <person name="Allen A.E."/>
            <person name="Bidle K."/>
            <person name="Borodovsky M."/>
            <person name="Bowler C."/>
            <person name="Brownlee C."/>
            <person name="Cock J.M."/>
            <person name="Elias M."/>
            <person name="Gladyshev V.N."/>
            <person name="Groth M."/>
            <person name="Guda C."/>
            <person name="Hadaegh A."/>
            <person name="Iglesias-Rodriguez M.D."/>
            <person name="Jenkins J."/>
            <person name="Jones B.M."/>
            <person name="Lawson T."/>
            <person name="Leese F."/>
            <person name="Lindquist E."/>
            <person name="Lobanov A."/>
            <person name="Lomsadze A."/>
            <person name="Malik S.B."/>
            <person name="Marsh M.E."/>
            <person name="Mackinder L."/>
            <person name="Mock T."/>
            <person name="Mueller-Roeber B."/>
            <person name="Pagarete A."/>
            <person name="Parker M."/>
            <person name="Probert I."/>
            <person name="Quesneville H."/>
            <person name="Raines C."/>
            <person name="Rensing S.A."/>
            <person name="Riano-Pachon D.M."/>
            <person name="Richier S."/>
            <person name="Rokitta S."/>
            <person name="Shiraiwa Y."/>
            <person name="Soanes D.M."/>
            <person name="van der Giezen M."/>
            <person name="Wahlund T.M."/>
            <person name="Williams B."/>
            <person name="Wilson W."/>
            <person name="Wolfe G."/>
            <person name="Wurch L.L."/>
        </authorList>
    </citation>
    <scope>NUCLEOTIDE SEQUENCE</scope>
</reference>
<evidence type="ECO:0000313" key="4">
    <source>
        <dbReference type="Proteomes" id="UP000013827"/>
    </source>
</evidence>
<dbReference type="InterPro" id="IPR029063">
    <property type="entry name" value="SAM-dependent_MTases_sf"/>
</dbReference>
<dbReference type="PaxDb" id="2903-EOD33808"/>
<feature type="transmembrane region" description="Helical" evidence="1">
    <location>
        <begin position="102"/>
        <end position="123"/>
    </location>
</feature>
<evidence type="ECO:0000259" key="2">
    <source>
        <dbReference type="Pfam" id="PF13649"/>
    </source>
</evidence>
<reference evidence="3" key="2">
    <citation type="submission" date="2024-10" db="UniProtKB">
        <authorList>
            <consortium name="EnsemblProtists"/>
        </authorList>
    </citation>
    <scope>IDENTIFICATION</scope>
</reference>
<evidence type="ECO:0000313" key="3">
    <source>
        <dbReference type="EnsemblProtists" id="EOD33808"/>
    </source>
</evidence>
<dbReference type="AlphaFoldDB" id="A0A0D3KDH3"/>
<dbReference type="RefSeq" id="XP_005786237.1">
    <property type="nucleotide sequence ID" value="XM_005786180.1"/>
</dbReference>
<protein>
    <recommendedName>
        <fullName evidence="2">Methyltransferase domain-containing protein</fullName>
    </recommendedName>
</protein>
<dbReference type="Proteomes" id="UP000013827">
    <property type="component" value="Unassembled WGS sequence"/>
</dbReference>
<keyword evidence="4" id="KW-1185">Reference proteome</keyword>
<dbReference type="InterPro" id="IPR041698">
    <property type="entry name" value="Methyltransf_25"/>
</dbReference>